<dbReference type="InterPro" id="IPR027502">
    <property type="entry name" value="ITPase"/>
</dbReference>
<feature type="binding site" evidence="13">
    <location>
        <begin position="161"/>
        <end position="164"/>
    </location>
    <ligand>
        <name>ITP</name>
        <dbReference type="ChEBI" id="CHEBI:61402"/>
    </ligand>
</feature>
<evidence type="ECO:0000256" key="1">
    <source>
        <dbReference type="ARBA" id="ARBA00004496"/>
    </source>
</evidence>
<dbReference type="GO" id="GO:0005737">
    <property type="term" value="C:cytoplasm"/>
    <property type="evidence" value="ECO:0007669"/>
    <property type="project" value="UniProtKB-SubCell"/>
</dbReference>
<dbReference type="InterPro" id="IPR029001">
    <property type="entry name" value="ITPase-like_fam"/>
</dbReference>
<feature type="binding site" evidence="13">
    <location>
        <position position="58"/>
    </location>
    <ligand>
        <name>Mg(2+)</name>
        <dbReference type="ChEBI" id="CHEBI:18420"/>
    </ligand>
</feature>
<evidence type="ECO:0000256" key="3">
    <source>
        <dbReference type="ARBA" id="ARBA00022490"/>
    </source>
</evidence>
<evidence type="ECO:0000313" key="15">
    <source>
        <dbReference type="WBParaSite" id="TMUE_1000006005.1"/>
    </source>
</evidence>
<dbReference type="HAMAP" id="MF_03148">
    <property type="entry name" value="HAM1_NTPase"/>
    <property type="match status" value="1"/>
</dbReference>
<comment type="catalytic activity">
    <reaction evidence="10">
        <text>ITP + H2O = IMP + diphosphate + H(+)</text>
        <dbReference type="Rhea" id="RHEA:29399"/>
        <dbReference type="ChEBI" id="CHEBI:15377"/>
        <dbReference type="ChEBI" id="CHEBI:15378"/>
        <dbReference type="ChEBI" id="CHEBI:33019"/>
        <dbReference type="ChEBI" id="CHEBI:58053"/>
        <dbReference type="ChEBI" id="CHEBI:61402"/>
        <dbReference type="EC" id="3.6.1.66"/>
    </reaction>
    <physiologicalReaction direction="left-to-right" evidence="10">
        <dbReference type="Rhea" id="RHEA:29400"/>
    </physiologicalReaction>
</comment>
<feature type="binding site" evidence="13">
    <location>
        <position position="184"/>
    </location>
    <ligand>
        <name>ITP</name>
        <dbReference type="ChEBI" id="CHEBI:61402"/>
    </ligand>
</feature>
<keyword evidence="14" id="KW-1185">Reference proteome</keyword>
<keyword evidence="7 13" id="KW-0460">Magnesium</keyword>
<dbReference type="GO" id="GO:0035870">
    <property type="term" value="F:dITP diphosphatase activity"/>
    <property type="evidence" value="ECO:0007669"/>
    <property type="project" value="UniProtKB-UniRule"/>
</dbReference>
<dbReference type="GO" id="GO:0009117">
    <property type="term" value="P:nucleotide metabolic process"/>
    <property type="evidence" value="ECO:0007669"/>
    <property type="project" value="UniProtKB-KW"/>
</dbReference>
<dbReference type="Proteomes" id="UP000046395">
    <property type="component" value="Unassembled WGS sequence"/>
</dbReference>
<keyword evidence="5 13" id="KW-0547">Nucleotide-binding</keyword>
<comment type="subunit">
    <text evidence="13">Homodimer.</text>
</comment>
<dbReference type="CDD" id="cd00515">
    <property type="entry name" value="HAM1"/>
    <property type="match status" value="1"/>
</dbReference>
<dbReference type="Gene3D" id="3.90.950.10">
    <property type="match status" value="1"/>
</dbReference>
<evidence type="ECO:0000256" key="12">
    <source>
        <dbReference type="ARBA" id="ARBA00093271"/>
    </source>
</evidence>
<dbReference type="PANTHER" id="PTHR11067:SF9">
    <property type="entry name" value="INOSINE TRIPHOSPHATE PYROPHOSPHATASE"/>
    <property type="match status" value="1"/>
</dbReference>
<evidence type="ECO:0000256" key="4">
    <source>
        <dbReference type="ARBA" id="ARBA00022723"/>
    </source>
</evidence>
<dbReference type="EC" id="3.6.1.66" evidence="13"/>
<name>A0A5S6QFV2_TRIMR</name>
<evidence type="ECO:0000256" key="10">
    <source>
        <dbReference type="ARBA" id="ARBA00093218"/>
    </source>
</evidence>
<organism evidence="14 15">
    <name type="scientific">Trichuris muris</name>
    <name type="common">Mouse whipworm</name>
    <dbReference type="NCBI Taxonomy" id="70415"/>
    <lineage>
        <taxon>Eukaryota</taxon>
        <taxon>Metazoa</taxon>
        <taxon>Ecdysozoa</taxon>
        <taxon>Nematoda</taxon>
        <taxon>Enoplea</taxon>
        <taxon>Dorylaimia</taxon>
        <taxon>Trichinellida</taxon>
        <taxon>Trichuridae</taxon>
        <taxon>Trichuris</taxon>
    </lineage>
</organism>
<comment type="function">
    <text evidence="9">Pyrophosphatase that hydrolyzes the non-canonical purine nucleotides inosine triphosphate (ITP), deoxyinosine triphosphate (dITP) as well as 2'-deoxy-N-6-hydroxylaminopurine triphosphate (dHAPTP) and xanthosine 5'-triphosphate (XTP) to their respective monophosphate derivatives. The enzyme does not distinguish between the deoxy- and ribose forms. Probably excludes non-canonical purines from RNA and DNA precursor pools, thus preventing their incorporation into RNA and DNA and avoiding chromosomal lesions.</text>
</comment>
<dbReference type="FunFam" id="3.90.950.10:FF:000003">
    <property type="entry name" value="Inosine triphosphate pyrophosphatase"/>
    <property type="match status" value="1"/>
</dbReference>
<comment type="cofactor">
    <cofactor evidence="13">
        <name>Mg(2+)</name>
        <dbReference type="ChEBI" id="CHEBI:18420"/>
    </cofactor>
    <cofactor evidence="13">
        <name>Mn(2+)</name>
        <dbReference type="ChEBI" id="CHEBI:29035"/>
    </cofactor>
    <text evidence="13">Binds 1 divalent metal cation per subunit; can use either Mg(2+) or Mn(2+).</text>
</comment>
<evidence type="ECO:0000256" key="11">
    <source>
        <dbReference type="ARBA" id="ARBA00093255"/>
    </source>
</evidence>
<feature type="binding site" evidence="13">
    <location>
        <position position="85"/>
    </location>
    <ligand>
        <name>Mg(2+)</name>
        <dbReference type="ChEBI" id="CHEBI:18420"/>
    </ligand>
</feature>
<evidence type="ECO:0000256" key="5">
    <source>
        <dbReference type="ARBA" id="ARBA00022741"/>
    </source>
</evidence>
<evidence type="ECO:0000256" key="6">
    <source>
        <dbReference type="ARBA" id="ARBA00022801"/>
    </source>
</evidence>
<comment type="catalytic activity">
    <reaction evidence="11">
        <text>dITP + H2O = dIMP + diphosphate + H(+)</text>
        <dbReference type="Rhea" id="RHEA:28342"/>
        <dbReference type="ChEBI" id="CHEBI:15377"/>
        <dbReference type="ChEBI" id="CHEBI:15378"/>
        <dbReference type="ChEBI" id="CHEBI:33019"/>
        <dbReference type="ChEBI" id="CHEBI:61194"/>
        <dbReference type="ChEBI" id="CHEBI:61382"/>
        <dbReference type="EC" id="3.6.1.66"/>
    </reaction>
    <physiologicalReaction direction="left-to-right" evidence="11">
        <dbReference type="Rhea" id="RHEA:28343"/>
    </physiologicalReaction>
</comment>
<keyword evidence="4 13" id="KW-0479">Metal-binding</keyword>
<reference evidence="15" key="1">
    <citation type="submission" date="2019-12" db="UniProtKB">
        <authorList>
            <consortium name="WormBaseParasite"/>
        </authorList>
    </citation>
    <scope>IDENTIFICATION</scope>
</reference>
<comment type="similarity">
    <text evidence="2 13">Belongs to the HAM1 NTPase family.</text>
</comment>
<keyword evidence="13" id="KW-0464">Manganese</keyword>
<evidence type="ECO:0000256" key="8">
    <source>
        <dbReference type="ARBA" id="ARBA00023080"/>
    </source>
</evidence>
<comment type="catalytic activity">
    <reaction evidence="13">
        <text>XTP + H2O = XMP + diphosphate + H(+)</text>
        <dbReference type="Rhea" id="RHEA:28610"/>
        <dbReference type="ChEBI" id="CHEBI:15377"/>
        <dbReference type="ChEBI" id="CHEBI:15378"/>
        <dbReference type="ChEBI" id="CHEBI:33019"/>
        <dbReference type="ChEBI" id="CHEBI:57464"/>
        <dbReference type="ChEBI" id="CHEBI:61314"/>
        <dbReference type="EC" id="3.6.1.66"/>
    </reaction>
</comment>
<dbReference type="SUPFAM" id="SSF52972">
    <property type="entry name" value="ITPase-like"/>
    <property type="match status" value="1"/>
</dbReference>
<feature type="binding site" evidence="13">
    <location>
        <begin position="189"/>
        <end position="190"/>
    </location>
    <ligand>
        <name>ITP</name>
        <dbReference type="ChEBI" id="CHEBI:61402"/>
    </ligand>
</feature>
<keyword evidence="3 13" id="KW-0963">Cytoplasm</keyword>
<dbReference type="GO" id="GO:0036222">
    <property type="term" value="F:XTP diphosphatase activity"/>
    <property type="evidence" value="ECO:0007669"/>
    <property type="project" value="UniProtKB-UniRule"/>
</dbReference>
<dbReference type="AlphaFoldDB" id="A0A5S6QFV2"/>
<proteinExistence type="inferred from homology"/>
<comment type="caution">
    <text evidence="13">Lacks conserved residue(s) required for the propagation of feature annotation.</text>
</comment>
<dbReference type="WBParaSite" id="TMUE_1000006005.1">
    <property type="protein sequence ID" value="TMUE_1000006005.1"/>
    <property type="gene ID" value="WBGene00294372"/>
</dbReference>
<comment type="catalytic activity">
    <reaction evidence="12">
        <text>N(6)-hydroxy-dATP + H2O = N(6)-hydroxy-dAMP + diphosphate + H(+)</text>
        <dbReference type="Rhea" id="RHEA:83971"/>
        <dbReference type="ChEBI" id="CHEBI:15377"/>
        <dbReference type="ChEBI" id="CHEBI:15378"/>
        <dbReference type="ChEBI" id="CHEBI:33019"/>
        <dbReference type="ChEBI" id="CHEBI:233529"/>
        <dbReference type="ChEBI" id="CHEBI:233530"/>
    </reaction>
    <physiologicalReaction direction="left-to-right" evidence="12">
        <dbReference type="Rhea" id="RHEA:83972"/>
    </physiologicalReaction>
</comment>
<dbReference type="GO" id="GO:0000166">
    <property type="term" value="F:nucleotide binding"/>
    <property type="evidence" value="ECO:0007669"/>
    <property type="project" value="UniProtKB-KW"/>
</dbReference>
<comment type="function">
    <text evidence="13">Pyrophosphatase that hydrolyzes non-canonical purine nucleotides such as inosine triphosphate (ITP), deoxyinosine triphosphate (dITP) or xanthosine 5'-triphosphate (XTP) to their respective monophosphate derivatives. The enzyme does not distinguish between the deoxy- and ribose forms. Probably excludes non-canonical purines from RNA and DNA precursor pools, thus preventing their incorporation into RNA and DNA and avoiding chromosomal lesions.</text>
</comment>
<dbReference type="InterPro" id="IPR002637">
    <property type="entry name" value="RdgB/HAM1"/>
</dbReference>
<accession>A0A5S6QFV2</accession>
<evidence type="ECO:0000256" key="2">
    <source>
        <dbReference type="ARBA" id="ARBA00008023"/>
    </source>
</evidence>
<evidence type="ECO:0000256" key="9">
    <source>
        <dbReference type="ARBA" id="ARBA00054940"/>
    </source>
</evidence>
<sequence>MKQEVAVYLCLLMEKRCEVTSRVPVIYYVTSSRNKIAEMADFLAKHAEIVVKCVDLPEYQGEPDDVAKQKCLTAAQIFQPVIVEDTCLCFNALAGLPGPYVKWFLKAIGPEGLYKLLDGWEDKSAYALCTYAYKDASSSEVRLIQGKVAGTIVQPRGESNFGWDACFQPDGLDRTFAELSSEEKRAVSHRACALQKLSHFLQHLHKPAV</sequence>
<dbReference type="PANTHER" id="PTHR11067">
    <property type="entry name" value="INOSINE TRIPHOSPHATE PYROPHOSPHATASE/HAM1 PROTEIN"/>
    <property type="match status" value="1"/>
</dbReference>
<comment type="subcellular location">
    <subcellularLocation>
        <location evidence="1 13">Cytoplasm</location>
    </subcellularLocation>
</comment>
<protein>
    <recommendedName>
        <fullName evidence="13">Inosine triphosphate pyrophosphatase</fullName>
        <shortName evidence="13">ITPase</shortName>
        <shortName evidence="13">Inosine triphosphatase</shortName>
        <ecNumber evidence="13">3.6.1.66</ecNumber>
    </recommendedName>
    <alternativeName>
        <fullName evidence="13">Non-canonical purine NTP pyrophosphatase</fullName>
    </alternativeName>
    <alternativeName>
        <fullName evidence="13">Non-standard purine NTP pyrophosphatase</fullName>
    </alternativeName>
    <alternativeName>
        <fullName evidence="13">Nucleoside-triphosphate diphosphatase</fullName>
    </alternativeName>
    <alternativeName>
        <fullName evidence="13">Nucleoside-triphosphate pyrophosphatase</fullName>
        <shortName evidence="13">NTPase</shortName>
    </alternativeName>
    <alternativeName>
        <fullName evidence="13">XTP/dITP diphosphatase</fullName>
    </alternativeName>
</protein>
<dbReference type="Pfam" id="PF01725">
    <property type="entry name" value="Ham1p_like"/>
    <property type="match status" value="1"/>
</dbReference>
<feature type="binding site" evidence="13">
    <location>
        <begin position="85"/>
        <end position="86"/>
    </location>
    <ligand>
        <name>ITP</name>
        <dbReference type="ChEBI" id="CHEBI:61402"/>
    </ligand>
</feature>
<evidence type="ECO:0000256" key="7">
    <source>
        <dbReference type="ARBA" id="ARBA00022842"/>
    </source>
</evidence>
<dbReference type="GO" id="GO:0009204">
    <property type="term" value="P:deoxyribonucleoside triphosphate catabolic process"/>
    <property type="evidence" value="ECO:0007669"/>
    <property type="project" value="UniProtKB-UniRule"/>
</dbReference>
<keyword evidence="6 13" id="KW-0378">Hydrolase</keyword>
<keyword evidence="8 13" id="KW-0546">Nucleotide metabolism</keyword>
<feature type="binding site" evidence="13">
    <location>
        <position position="70"/>
    </location>
    <ligand>
        <name>ITP</name>
        <dbReference type="ChEBI" id="CHEBI:61402"/>
    </ligand>
</feature>
<dbReference type="GO" id="GO:0046872">
    <property type="term" value="F:metal ion binding"/>
    <property type="evidence" value="ECO:0007669"/>
    <property type="project" value="UniProtKB-KW"/>
</dbReference>
<evidence type="ECO:0000256" key="13">
    <source>
        <dbReference type="HAMAP-Rule" id="MF_03148"/>
    </source>
</evidence>
<dbReference type="STRING" id="70415.A0A5S6QFV2"/>
<evidence type="ECO:0000313" key="14">
    <source>
        <dbReference type="Proteomes" id="UP000046395"/>
    </source>
</evidence>
<dbReference type="GO" id="GO:0036220">
    <property type="term" value="F:ITP diphosphatase activity"/>
    <property type="evidence" value="ECO:0007669"/>
    <property type="project" value="UniProtKB-UniRule"/>
</dbReference>